<name>A0ABW1YNC9_9GAMM</name>
<dbReference type="RefSeq" id="WP_226864559.1">
    <property type="nucleotide sequence ID" value="NZ_JACZFR010000001.1"/>
</dbReference>
<feature type="domain" description="DUF5655" evidence="1">
    <location>
        <begin position="27"/>
        <end position="131"/>
    </location>
</feature>
<keyword evidence="3" id="KW-1185">Reference proteome</keyword>
<accession>A0ABW1YNC9</accession>
<dbReference type="Proteomes" id="UP001596425">
    <property type="component" value="Unassembled WGS sequence"/>
</dbReference>
<protein>
    <submittedName>
        <fullName evidence="2">DUF5655 domain-containing protein</fullName>
    </submittedName>
</protein>
<proteinExistence type="predicted"/>
<gene>
    <name evidence="2" type="ORF">ACFQBM_08860</name>
</gene>
<evidence type="ECO:0000313" key="3">
    <source>
        <dbReference type="Proteomes" id="UP001596425"/>
    </source>
</evidence>
<sequence length="133" mass="15369">MWLCPKCDREFTRKNQRHACGTGNRADVVRDRPQSVVEVYNAIEKFVRDLGKVEIVARERYVLFRSSRIFVDLSIMKDAVRIAIHIGRRVKNPVFTKIVDDGKQVTHVAKIGSIGELREIEPLIEEAYKFSQP</sequence>
<evidence type="ECO:0000259" key="1">
    <source>
        <dbReference type="Pfam" id="PF18899"/>
    </source>
</evidence>
<comment type="caution">
    <text evidence="2">The sequence shown here is derived from an EMBL/GenBank/DDBJ whole genome shotgun (WGS) entry which is preliminary data.</text>
</comment>
<evidence type="ECO:0000313" key="2">
    <source>
        <dbReference type="EMBL" id="MFC6633388.1"/>
    </source>
</evidence>
<dbReference type="EMBL" id="JBHSVR010000001">
    <property type="protein sequence ID" value="MFC6633388.1"/>
    <property type="molecule type" value="Genomic_DNA"/>
</dbReference>
<dbReference type="InterPro" id="IPR043714">
    <property type="entry name" value="DUF5655"/>
</dbReference>
<reference evidence="3" key="1">
    <citation type="journal article" date="2019" name="Int. J. Syst. Evol. Microbiol.">
        <title>The Global Catalogue of Microorganisms (GCM) 10K type strain sequencing project: providing services to taxonomists for standard genome sequencing and annotation.</title>
        <authorList>
            <consortium name="The Broad Institute Genomics Platform"/>
            <consortium name="The Broad Institute Genome Sequencing Center for Infectious Disease"/>
            <person name="Wu L."/>
            <person name="Ma J."/>
        </authorList>
    </citation>
    <scope>NUCLEOTIDE SEQUENCE [LARGE SCALE GENOMIC DNA]</scope>
    <source>
        <strain evidence="3">CGMCC 1.13718</strain>
    </source>
</reference>
<organism evidence="2 3">
    <name type="scientific">Microbulbifer taiwanensis</name>
    <dbReference type="NCBI Taxonomy" id="986746"/>
    <lineage>
        <taxon>Bacteria</taxon>
        <taxon>Pseudomonadati</taxon>
        <taxon>Pseudomonadota</taxon>
        <taxon>Gammaproteobacteria</taxon>
        <taxon>Cellvibrionales</taxon>
        <taxon>Microbulbiferaceae</taxon>
        <taxon>Microbulbifer</taxon>
    </lineage>
</organism>
<dbReference type="Pfam" id="PF18899">
    <property type="entry name" value="DUF5655"/>
    <property type="match status" value="1"/>
</dbReference>